<evidence type="ECO:0000256" key="1">
    <source>
        <dbReference type="SAM" id="Phobius"/>
    </source>
</evidence>
<evidence type="ECO:0008006" key="5">
    <source>
        <dbReference type="Google" id="ProtNLM"/>
    </source>
</evidence>
<protein>
    <recommendedName>
        <fullName evidence="5">TNFR-Cys domain-containing protein</fullName>
    </recommendedName>
</protein>
<evidence type="ECO:0000256" key="2">
    <source>
        <dbReference type="SAM" id="SignalP"/>
    </source>
</evidence>
<keyword evidence="2" id="KW-0732">Signal</keyword>
<keyword evidence="1" id="KW-0812">Transmembrane</keyword>
<name>A0AAV7KA11_9METZ</name>
<evidence type="ECO:0000313" key="4">
    <source>
        <dbReference type="Proteomes" id="UP001165289"/>
    </source>
</evidence>
<keyword evidence="4" id="KW-1185">Reference proteome</keyword>
<accession>A0AAV7KA11</accession>
<comment type="caution">
    <text evidence="3">The sequence shown here is derived from an EMBL/GenBank/DDBJ whole genome shotgun (WGS) entry which is preliminary data.</text>
</comment>
<keyword evidence="1" id="KW-1133">Transmembrane helix</keyword>
<organism evidence="3 4">
    <name type="scientific">Oopsacas minuta</name>
    <dbReference type="NCBI Taxonomy" id="111878"/>
    <lineage>
        <taxon>Eukaryota</taxon>
        <taxon>Metazoa</taxon>
        <taxon>Porifera</taxon>
        <taxon>Hexactinellida</taxon>
        <taxon>Hexasterophora</taxon>
        <taxon>Lyssacinosida</taxon>
        <taxon>Leucopsacidae</taxon>
        <taxon>Oopsacas</taxon>
    </lineage>
</organism>
<feature type="transmembrane region" description="Helical" evidence="1">
    <location>
        <begin position="201"/>
        <end position="229"/>
    </location>
</feature>
<dbReference type="Proteomes" id="UP001165289">
    <property type="component" value="Unassembled WGS sequence"/>
</dbReference>
<dbReference type="AlphaFoldDB" id="A0AAV7KA11"/>
<reference evidence="3 4" key="1">
    <citation type="journal article" date="2023" name="BMC Biol.">
        <title>The compact genome of the sponge Oopsacas minuta (Hexactinellida) is lacking key metazoan core genes.</title>
        <authorList>
            <person name="Santini S."/>
            <person name="Schenkelaars Q."/>
            <person name="Jourda C."/>
            <person name="Duchesne M."/>
            <person name="Belahbib H."/>
            <person name="Rocher C."/>
            <person name="Selva M."/>
            <person name="Riesgo A."/>
            <person name="Vervoort M."/>
            <person name="Leys S.P."/>
            <person name="Kodjabachian L."/>
            <person name="Le Bivic A."/>
            <person name="Borchiellini C."/>
            <person name="Claverie J.M."/>
            <person name="Renard E."/>
        </authorList>
    </citation>
    <scope>NUCLEOTIDE SEQUENCE [LARGE SCALE GENOMIC DNA]</scope>
    <source>
        <strain evidence="3">SPO-2</strain>
    </source>
</reference>
<keyword evidence="1" id="KW-0472">Membrane</keyword>
<feature type="signal peptide" evidence="2">
    <location>
        <begin position="1"/>
        <end position="18"/>
    </location>
</feature>
<evidence type="ECO:0000313" key="3">
    <source>
        <dbReference type="EMBL" id="KAI6657987.1"/>
    </source>
</evidence>
<sequence>MLLKTLLFIGVIICECLAIQCPRGLYSIPYKDGCVVCSPRTNVTANNTLCRMCDPYTHTVGEPTGNLTKCSCVGLPTNNKPCFPFNTTFIPTTKINGNRVMFVWKTIHRVKTLNDTIFGKVTGYKISGLHNGITIFTQKLPSMNSTYCYTFSSNNITYEIITELEANLNNYSYYGLPYRFNLTIQPITTIPNTISPAAESVIITFAVILMIIFMVGIVLLFICTVMAPCDKYCKRGERFTFNLDTSDPQLRRVNNRLDEGFTSIYQQDDILMDELNRRDSGELSYFINPYLAVNTTEIDSDN</sequence>
<feature type="chain" id="PRO_5044000861" description="TNFR-Cys domain-containing protein" evidence="2">
    <location>
        <begin position="19"/>
        <end position="302"/>
    </location>
</feature>
<dbReference type="EMBL" id="JAKMXF010000110">
    <property type="protein sequence ID" value="KAI6657987.1"/>
    <property type="molecule type" value="Genomic_DNA"/>
</dbReference>
<gene>
    <name evidence="3" type="ORF">LOD99_15702</name>
</gene>
<proteinExistence type="predicted"/>